<comment type="caution">
    <text evidence="6">The sequence shown here is derived from an EMBL/GenBank/DDBJ whole genome shotgun (WGS) entry which is preliminary data.</text>
</comment>
<dbReference type="PANTHER" id="PTHR34819">
    <property type="entry name" value="LARGE CYSTEINE-RICH PERIPLASMIC PROTEIN OMCB"/>
    <property type="match status" value="1"/>
</dbReference>
<feature type="domain" description="DUF7927" evidence="5">
    <location>
        <begin position="1005"/>
        <end position="1126"/>
    </location>
</feature>
<dbReference type="InterPro" id="IPR051172">
    <property type="entry name" value="Chlamydia_OmcB"/>
</dbReference>
<dbReference type="Pfam" id="PF25549">
    <property type="entry name" value="DUF7927"/>
    <property type="match status" value="7"/>
</dbReference>
<keyword evidence="7" id="KW-1185">Reference proteome</keyword>
<dbReference type="InterPro" id="IPR057687">
    <property type="entry name" value="DUF7927"/>
</dbReference>
<keyword evidence="4" id="KW-0812">Transmembrane</keyword>
<evidence type="ECO:0000313" key="7">
    <source>
        <dbReference type="Proteomes" id="UP001239083"/>
    </source>
</evidence>
<evidence type="ECO:0000256" key="2">
    <source>
        <dbReference type="ARBA" id="ARBA00023295"/>
    </source>
</evidence>
<evidence type="ECO:0000256" key="1">
    <source>
        <dbReference type="ARBA" id="ARBA00022801"/>
    </source>
</evidence>
<sequence length="1920" mass="197443">MGWFMQLGQSKRSTADASSRRTRGRVRRLGRRVLSAAVAIATIGAGAFIASPAVAAPVYEITADWVPGTPTTVATGDVVTGEWRVNVNDDAAAPSNSPVDNITITATLQNGLFSRLPDACLTTGVDPVSALSADRATLTCNLGTHDQGTAVVLQTPIEANGPTGSQLSSTGSIAGQSAALSPIAIVNGFGMDIRWGTGAAYISSGANYFETSYEWTLSKQAGSDPGPQTITYDLTIASPQGGTIQIAPQGCTPFDMGIAANGHPWSGGDHPSTHMTSFVDTCTFTQTGPNTFQLTLSGIDYDPANIPTRDSAGSLLPTDQVALASGSIYVRVFNVPGGSATVTSSAPTYTSTSGQTAQDDPSNNSETKTWQPLGIYSSGWGRGYTGSGGTTWDDTYRVAAGTVVGQYLDTGWQRWSHRADNLLVGMCAPFDTRYVTLENFVWGAPAGGVDGAPFEYYTGTSANLDPASPGYNPSAFDCAPATGWSTTPPANLADVKAVRVVMTQGQAEAHVNDSSITPVAFLRIRPSTPAGTEVWSFFSGIHDAPVPNTWTGPDYAGCITNTPGWRYPCTTGFRDVLRISDASPAIVKSADRTAVTPGVPATFTLTYAANGAGQIPPTVDGYQVSDTLPLGLTYVPGSATPAPVVSADGQGRQVLNWTFNGVATNTQHAQTYQAVADQSVTPGTVLTNTAVASYAGQTRSAAAQVTVSTSGYTSIGKTADSPFIPNLAGDGVGEGSWTVTLRSFDPLPQDYTDTIDILPYVGDGRGTDFVGDYELTGVDAVGGATVYYTTANPATLSDDPGDASNGAAGDPSGNTVGWSTTFTPDATAVRVVGPALAAGATQPFTVNIATDGVDGGDVLVNRAQARTEHTELVMRTSASITVANHYSAALKKYVQDAEGVWRDANTVEDYPVYRVGDEIPYRIVIENTGQGTLTGLEITDDLFPEGSFTVAELTPGAQQVHEFTITATGGGNVVNTACGAAAIPDDSGVAPTINCDPAGLELVNYTTGKTADPASGSTVHPGDVITYTIAVTQEGTAAAVAQFTDALAGVTDDTVYNGDLAATIGTATLVDGVISWSGTVPVDGVALVTYSVTVKPSAAIGDEGDWFVENGVQSPGCPDAGCPPVEHTVGAFDVVKSSDPVDGANVDEGDEIEYTVTVTHRGEAAYEGAALVDDLSDLLDDSTWNGELTATGGTVGFDPVNQVLQWSGDLAVGDVVTITYTVTVTGAGDTRLYNVVTSEGCATQEDCETEHYTASYTTVKTADPASGSDVQAGDVITYTVTVTQSGLGQVVGQFFNDDLADALDDATFNDDIVASQGTFTYEDGVIAWTGELGPGDVATVTYSVTVTAAGDTLIGNTVQSPGCESVDDCETTHQTGRYETVKSSDPAAGSTVQIGEVIEYTVTVTQIGEGPVEDASFSDDLSAVVDDATWNDDLAASAGTSSYSAPTLTWSGDLAAGDVVTVTYSVTVTGAGDMTLTNVVTSEGCVDAPSCTTTHETGTYTVSKMSDPASGSDVPVDGVITYTVTVAHQGPGAVTGATITDDLGDVLDDATWNDDAAASTGLVDVEGETLDWTGDLSVGQVVTITYSVTVTAAGDMFLNNEVDPGAGTCVPAPDETPDCATSHQTGRFEYSKMADPVHDSDVSRGDVITYTITGAQVGPAAVPATLIDDLSDVLDDATWNDDAAASTGTVALDATTLTWSGTVGVDEVVTITYSVTVTGAGNTTLANVVTGTGECVPAPDETAECRTVHKTGGYVFGKVANPKSGSNVQVGDVVTYTVTITQRGDGAVSGASVTDDLTAVLDDATWNGNATATSGSVTRTGNTLGWTGDLAVGQVVTLTYSVTVTAAGDDQLRNVVTSSDERALCDPNGVCATDHQVPPPLASTGWDLPWLTLPVALLLLVLGGGALLITRRLDARRDAS</sequence>
<feature type="domain" description="DUF7927" evidence="5">
    <location>
        <begin position="1132"/>
        <end position="1251"/>
    </location>
</feature>
<keyword evidence="4" id="KW-0472">Membrane</keyword>
<evidence type="ECO:0000256" key="3">
    <source>
        <dbReference type="SAM" id="MobiDB-lite"/>
    </source>
</evidence>
<dbReference type="InterPro" id="IPR012291">
    <property type="entry name" value="CBM2_carb-bd_dom_sf"/>
</dbReference>
<feature type="transmembrane region" description="Helical" evidence="4">
    <location>
        <begin position="1888"/>
        <end position="1909"/>
    </location>
</feature>
<feature type="region of interest" description="Disordered" evidence="3">
    <location>
        <begin position="794"/>
        <end position="814"/>
    </location>
</feature>
<proteinExistence type="predicted"/>
<dbReference type="InterPro" id="IPR047589">
    <property type="entry name" value="DUF11_rpt"/>
</dbReference>
<evidence type="ECO:0000256" key="4">
    <source>
        <dbReference type="SAM" id="Phobius"/>
    </source>
</evidence>
<dbReference type="Gene3D" id="2.60.40.290">
    <property type="match status" value="1"/>
</dbReference>
<protein>
    <submittedName>
        <fullName evidence="6">Repeat protein (TIGR01451 family)/fimbrial isopeptide formation D2 family protein</fullName>
    </submittedName>
</protein>
<evidence type="ECO:0000313" key="6">
    <source>
        <dbReference type="EMBL" id="MDQ0894957.1"/>
    </source>
</evidence>
<feature type="region of interest" description="Disordered" evidence="3">
    <location>
        <begin position="1"/>
        <end position="23"/>
    </location>
</feature>
<feature type="domain" description="DUF7927" evidence="5">
    <location>
        <begin position="1256"/>
        <end position="1372"/>
    </location>
</feature>
<keyword evidence="2" id="KW-0326">Glycosidase</keyword>
<keyword evidence="1" id="KW-0378">Hydrolase</keyword>
<feature type="domain" description="DUF7927" evidence="5">
    <location>
        <begin position="1755"/>
        <end position="1877"/>
    </location>
</feature>
<feature type="domain" description="DUF7927" evidence="5">
    <location>
        <begin position="1629"/>
        <end position="1738"/>
    </location>
</feature>
<accession>A0ABU0RB10</accession>
<feature type="domain" description="DUF7927" evidence="5">
    <location>
        <begin position="1500"/>
        <end position="1620"/>
    </location>
</feature>
<keyword evidence="4" id="KW-1133">Transmembrane helix</keyword>
<organism evidence="6 7">
    <name type="scientific">Agromyces ramosus</name>
    <dbReference type="NCBI Taxonomy" id="33879"/>
    <lineage>
        <taxon>Bacteria</taxon>
        <taxon>Bacillati</taxon>
        <taxon>Actinomycetota</taxon>
        <taxon>Actinomycetes</taxon>
        <taxon>Micrococcales</taxon>
        <taxon>Microbacteriaceae</taxon>
        <taxon>Agromyces</taxon>
    </lineage>
</organism>
<reference evidence="6 7" key="1">
    <citation type="submission" date="2023-07" db="EMBL/GenBank/DDBJ databases">
        <title>Comparative genomics of wheat-associated soil bacteria to identify genetic determinants of phenazine resistance.</title>
        <authorList>
            <person name="Mouncey N."/>
        </authorList>
    </citation>
    <scope>NUCLEOTIDE SEQUENCE [LARGE SCALE GENOMIC DNA]</scope>
    <source>
        <strain evidence="6 7">V3I3</strain>
    </source>
</reference>
<feature type="region of interest" description="Disordered" evidence="3">
    <location>
        <begin position="343"/>
        <end position="369"/>
    </location>
</feature>
<dbReference type="Gene3D" id="2.60.40.740">
    <property type="match status" value="1"/>
</dbReference>
<evidence type="ECO:0000259" key="5">
    <source>
        <dbReference type="Pfam" id="PF25549"/>
    </source>
</evidence>
<dbReference type="Proteomes" id="UP001239083">
    <property type="component" value="Unassembled WGS sequence"/>
</dbReference>
<gene>
    <name evidence="6" type="ORF">QFZ26_002512</name>
</gene>
<dbReference type="NCBIfam" id="TIGR01451">
    <property type="entry name" value="B_ant_repeat"/>
    <property type="match status" value="5"/>
</dbReference>
<dbReference type="EMBL" id="JAUSYY010000001">
    <property type="protein sequence ID" value="MDQ0894957.1"/>
    <property type="molecule type" value="Genomic_DNA"/>
</dbReference>
<dbReference type="PANTHER" id="PTHR34819:SF3">
    <property type="entry name" value="CELL SURFACE PROTEIN"/>
    <property type="match status" value="1"/>
</dbReference>
<feature type="domain" description="DUF7927" evidence="5">
    <location>
        <begin position="1378"/>
        <end position="1499"/>
    </location>
</feature>
<name>A0ABU0RB10_9MICO</name>